<organism evidence="1 2">
    <name type="scientific">Paraburkholderia humisilvae</name>
    <dbReference type="NCBI Taxonomy" id="627669"/>
    <lineage>
        <taxon>Bacteria</taxon>
        <taxon>Pseudomonadati</taxon>
        <taxon>Pseudomonadota</taxon>
        <taxon>Betaproteobacteria</taxon>
        <taxon>Burkholderiales</taxon>
        <taxon>Burkholderiaceae</taxon>
        <taxon>Paraburkholderia</taxon>
    </lineage>
</organism>
<name>A0A6J5DK91_9BURK</name>
<evidence type="ECO:0000313" key="1">
    <source>
        <dbReference type="EMBL" id="CAB3754353.1"/>
    </source>
</evidence>
<sequence>MIEIRRRRKRIFDVVFGLEELEELLRKHGCAEVVDIDSGTKLEVHDVRGRMTVFSPSAISSLSATADTIIAMASSGKFLKRAAGPVPLRSSIEIERVDQVVVVIDRDDGGCSVTNDILAVVDHLLRQGHVRADDAFVYRDSTKVYDGVQVINGHFGRFVALQELDVTRAISRLREKIGPLGRNQRRA</sequence>
<accession>A0A6J5DK91</accession>
<keyword evidence="2" id="KW-1185">Reference proteome</keyword>
<gene>
    <name evidence="1" type="ORF">LMG29542_02325</name>
</gene>
<dbReference type="EMBL" id="CADIKH010000009">
    <property type="protein sequence ID" value="CAB3754353.1"/>
    <property type="molecule type" value="Genomic_DNA"/>
</dbReference>
<reference evidence="1 2" key="1">
    <citation type="submission" date="2020-04" db="EMBL/GenBank/DDBJ databases">
        <authorList>
            <person name="De Canck E."/>
        </authorList>
    </citation>
    <scope>NUCLEOTIDE SEQUENCE [LARGE SCALE GENOMIC DNA]</scope>
    <source>
        <strain evidence="1 2">LMG 29542</strain>
    </source>
</reference>
<proteinExistence type="predicted"/>
<dbReference type="Proteomes" id="UP000494363">
    <property type="component" value="Unassembled WGS sequence"/>
</dbReference>
<dbReference type="AlphaFoldDB" id="A0A6J5DK91"/>
<evidence type="ECO:0000313" key="2">
    <source>
        <dbReference type="Proteomes" id="UP000494363"/>
    </source>
</evidence>
<protein>
    <submittedName>
        <fullName evidence="1">Uncharacterized protein</fullName>
    </submittedName>
</protein>